<dbReference type="EMBL" id="JAPESX010000771">
    <property type="protein sequence ID" value="KAJ8119772.1"/>
    <property type="molecule type" value="Genomic_DNA"/>
</dbReference>
<evidence type="ECO:0000313" key="1">
    <source>
        <dbReference type="EMBL" id="KAJ8119772.1"/>
    </source>
</evidence>
<reference evidence="1" key="1">
    <citation type="submission" date="2022-11" db="EMBL/GenBank/DDBJ databases">
        <title>Genome Sequence of Nemania bipapillata.</title>
        <authorList>
            <person name="Buettner E."/>
        </authorList>
    </citation>
    <scope>NUCLEOTIDE SEQUENCE</scope>
    <source>
        <strain evidence="1">CP14</strain>
    </source>
</reference>
<accession>A0ACC2IXI5</accession>
<name>A0ACC2IXI5_9PEZI</name>
<evidence type="ECO:0000313" key="2">
    <source>
        <dbReference type="Proteomes" id="UP001153334"/>
    </source>
</evidence>
<keyword evidence="2" id="KW-1185">Reference proteome</keyword>
<dbReference type="Proteomes" id="UP001153334">
    <property type="component" value="Unassembled WGS sequence"/>
</dbReference>
<sequence length="152" mass="16898">MVEEVEGLVLAQFREIVEKGKTAIENVKSAGDQAPESMLKAAQNLVKEGERALKRIEPISTAHYEEYGSNFINAIKDNDTIARSRSELETLLWDFDDYVEVDEFDAEKFDELQKASKNAALSTLDILKRMILVAPAPVLISPPSSEMGVRVA</sequence>
<gene>
    <name evidence="1" type="ORF">ONZ43_g3352</name>
</gene>
<comment type="caution">
    <text evidence="1">The sequence shown here is derived from an EMBL/GenBank/DDBJ whole genome shotgun (WGS) entry which is preliminary data.</text>
</comment>
<organism evidence="1 2">
    <name type="scientific">Nemania bipapillata</name>
    <dbReference type="NCBI Taxonomy" id="110536"/>
    <lineage>
        <taxon>Eukaryota</taxon>
        <taxon>Fungi</taxon>
        <taxon>Dikarya</taxon>
        <taxon>Ascomycota</taxon>
        <taxon>Pezizomycotina</taxon>
        <taxon>Sordariomycetes</taxon>
        <taxon>Xylariomycetidae</taxon>
        <taxon>Xylariales</taxon>
        <taxon>Xylariaceae</taxon>
        <taxon>Nemania</taxon>
    </lineage>
</organism>
<proteinExistence type="predicted"/>
<protein>
    <submittedName>
        <fullName evidence="1">Uncharacterized protein</fullName>
    </submittedName>
</protein>